<comment type="caution">
    <text evidence="9">The sequence shown here is derived from an EMBL/GenBank/DDBJ whole genome shotgun (WGS) entry which is preliminary data.</text>
</comment>
<dbReference type="Pfam" id="PF03810">
    <property type="entry name" value="IBN_N"/>
    <property type="match status" value="1"/>
</dbReference>
<dbReference type="EMBL" id="LXWW01000078">
    <property type="protein sequence ID" value="OAO16488.1"/>
    <property type="molecule type" value="Genomic_DNA"/>
</dbReference>
<dbReference type="AlphaFoldDB" id="A0A196SHI4"/>
<evidence type="ECO:0000256" key="1">
    <source>
        <dbReference type="ARBA" id="ARBA00004123"/>
    </source>
</evidence>
<name>A0A196SHI4_BLAHN</name>
<evidence type="ECO:0000256" key="6">
    <source>
        <dbReference type="ARBA" id="ARBA00022927"/>
    </source>
</evidence>
<evidence type="ECO:0000256" key="2">
    <source>
        <dbReference type="ARBA" id="ARBA00004496"/>
    </source>
</evidence>
<dbReference type="InterPro" id="IPR011989">
    <property type="entry name" value="ARM-like"/>
</dbReference>
<dbReference type="InterPro" id="IPR016024">
    <property type="entry name" value="ARM-type_fold"/>
</dbReference>
<protein>
    <submittedName>
        <fullName evidence="9">CAS/CSE1 segregation protein</fullName>
    </submittedName>
</protein>
<dbReference type="GO" id="GO:0006611">
    <property type="term" value="P:protein export from nucleus"/>
    <property type="evidence" value="ECO:0007669"/>
    <property type="project" value="TreeGrafter"/>
</dbReference>
<dbReference type="Pfam" id="PF03378">
    <property type="entry name" value="CAS_CSE1"/>
    <property type="match status" value="1"/>
</dbReference>
<evidence type="ECO:0000256" key="7">
    <source>
        <dbReference type="ARBA" id="ARBA00023242"/>
    </source>
</evidence>
<keyword evidence="6" id="KW-0653">Protein transport</keyword>
<dbReference type="OrthoDB" id="3268246at2759"/>
<organism evidence="9 10">
    <name type="scientific">Blastocystis sp. subtype 1 (strain ATCC 50177 / NandII)</name>
    <dbReference type="NCBI Taxonomy" id="478820"/>
    <lineage>
        <taxon>Eukaryota</taxon>
        <taxon>Sar</taxon>
        <taxon>Stramenopiles</taxon>
        <taxon>Bigyra</taxon>
        <taxon>Opalozoa</taxon>
        <taxon>Opalinata</taxon>
        <taxon>Blastocystidae</taxon>
        <taxon>Blastocystis</taxon>
    </lineage>
</organism>
<dbReference type="GO" id="GO:0006606">
    <property type="term" value="P:protein import into nucleus"/>
    <property type="evidence" value="ECO:0007669"/>
    <property type="project" value="TreeGrafter"/>
</dbReference>
<sequence>MNDTERCEAESRLKSFSNSDGFLLTLMEVIRTPSVNLGSRLQAAIYFKNSVTKRWCLNCNETDPENSAVVIAVPVNPEEKAAIRQNIVQTLLNSEEVIAKQFVESLVQIGLEEYYIKWPTMMKELVACCASNDVGVIHRVLSIIEGICKVLETVPDNDIIGDVVLHFIDDLNSFLSAEWQLLSSLLPQCQTDYDRLELVLGCLLLIANTRRYWITVDVVRNLNTEEEEENASYVDLDLWMGYFIEVLCYNNPLMSENPTATVLEDLKSSVIAFCSICVNRHTDLFMPYFESFSSTIWTTLSDIGKAEASLKYQDVAVASLHFFSSVSTKRIFRSVFESSAMITQLIQCVIVPNCMMTAEVSDQFEAQPHLFIKNYEEGYKMSSQRYAVAHLITSLREQYKDQFVSPLMTAIATLLAGSPEQRDCAYHLFFYRCTEFPTIMRPARLLDDADSVKSFLTGIVLPDLAAQTSPILLADALIALCIFLNQVDDALVLQLLQRCVALIDNAYISVRVLDVILIERLLTQCQQTRKGVLDPKVLVGVIAPLSNYLLTVSQPVSQTDHYLMKAFLRMVLFFNSEILPYSKTMLEKLSQNLALLTGNISNPFYVHYLFEALVAFVRISSVDPTLCHDIETFLTPYMQDFLNRGVIEYMPYIFQLYGLMLHSQSAISPVFVDLLGIILNESCWKEKSNQTALVFLLSVYLAKDVSLFLKDNRVQTLFSLFRLLCISKASRVDGLKLLTAMITSLPREAIQPNLPVVVDILVIISARASHAVKESILHVLALLTVLYGVEASSSLVAQKGPEAFSTLFAALFTNGVEDTAIITRKIKIVGACRMLTEEGSFYSGSPLPLAEGVVMLVKIVNHDGRTSELKDFSGSSFLQTNVEYDAYHKLSLAQIDTVDPVPQVTDVDAFVTATINQIGQKLGGSMDVLLNALPAGDKAYLQKKLLS</sequence>
<dbReference type="GO" id="GO:0031267">
    <property type="term" value="F:small GTPase binding"/>
    <property type="evidence" value="ECO:0007669"/>
    <property type="project" value="InterPro"/>
</dbReference>
<proteinExistence type="inferred from homology"/>
<comment type="subcellular location">
    <subcellularLocation>
        <location evidence="2">Cytoplasm</location>
    </subcellularLocation>
    <subcellularLocation>
        <location evidence="1">Nucleus</location>
    </subcellularLocation>
</comment>
<keyword evidence="5" id="KW-0963">Cytoplasm</keyword>
<dbReference type="GO" id="GO:0005635">
    <property type="term" value="C:nuclear envelope"/>
    <property type="evidence" value="ECO:0007669"/>
    <property type="project" value="TreeGrafter"/>
</dbReference>
<evidence type="ECO:0000313" key="10">
    <source>
        <dbReference type="Proteomes" id="UP000078348"/>
    </source>
</evidence>
<dbReference type="Gene3D" id="1.25.10.10">
    <property type="entry name" value="Leucine-rich Repeat Variant"/>
    <property type="match status" value="1"/>
</dbReference>
<comment type="similarity">
    <text evidence="3">Belongs to the XPO2/CSE1 family.</text>
</comment>
<dbReference type="GO" id="GO:0005829">
    <property type="term" value="C:cytosol"/>
    <property type="evidence" value="ECO:0007669"/>
    <property type="project" value="TreeGrafter"/>
</dbReference>
<dbReference type="SMART" id="SM00913">
    <property type="entry name" value="IBN_N"/>
    <property type="match status" value="1"/>
</dbReference>
<keyword evidence="10" id="KW-1185">Reference proteome</keyword>
<dbReference type="PROSITE" id="PS50166">
    <property type="entry name" value="IMPORTIN_B_NT"/>
    <property type="match status" value="1"/>
</dbReference>
<evidence type="ECO:0000313" key="9">
    <source>
        <dbReference type="EMBL" id="OAO16488.1"/>
    </source>
</evidence>
<evidence type="ECO:0000256" key="5">
    <source>
        <dbReference type="ARBA" id="ARBA00022490"/>
    </source>
</evidence>
<dbReference type="InterPro" id="IPR013713">
    <property type="entry name" value="XPO2_central"/>
</dbReference>
<dbReference type="InterPro" id="IPR005043">
    <property type="entry name" value="XPO2_C"/>
</dbReference>
<dbReference type="Pfam" id="PF08506">
    <property type="entry name" value="Cse1"/>
    <property type="match status" value="1"/>
</dbReference>
<keyword evidence="7" id="KW-0539">Nucleus</keyword>
<accession>A0A196SHI4</accession>
<evidence type="ECO:0000256" key="4">
    <source>
        <dbReference type="ARBA" id="ARBA00022448"/>
    </source>
</evidence>
<feature type="domain" description="Importin N-terminal" evidence="8">
    <location>
        <begin position="9"/>
        <end position="93"/>
    </location>
</feature>
<dbReference type="PANTHER" id="PTHR10997:SF8">
    <property type="entry name" value="EXPORTIN-2"/>
    <property type="match status" value="1"/>
</dbReference>
<evidence type="ECO:0000256" key="3">
    <source>
        <dbReference type="ARBA" id="ARBA00008669"/>
    </source>
</evidence>
<dbReference type="STRING" id="478820.A0A196SHI4"/>
<gene>
    <name evidence="9" type="ORF">AV274_1811</name>
</gene>
<dbReference type="GO" id="GO:0005049">
    <property type="term" value="F:nuclear export signal receptor activity"/>
    <property type="evidence" value="ECO:0007669"/>
    <property type="project" value="TreeGrafter"/>
</dbReference>
<dbReference type="InterPro" id="IPR001494">
    <property type="entry name" value="Importin-beta_N"/>
</dbReference>
<dbReference type="SUPFAM" id="SSF48371">
    <property type="entry name" value="ARM repeat"/>
    <property type="match status" value="1"/>
</dbReference>
<reference evidence="9 10" key="1">
    <citation type="submission" date="2016-05" db="EMBL/GenBank/DDBJ databases">
        <title>Nuclear genome of Blastocystis sp. subtype 1 NandII.</title>
        <authorList>
            <person name="Gentekaki E."/>
            <person name="Curtis B."/>
            <person name="Stairs C."/>
            <person name="Eme L."/>
            <person name="Herman E."/>
            <person name="Klimes V."/>
            <person name="Arias M.C."/>
            <person name="Elias M."/>
            <person name="Hilliou F."/>
            <person name="Klute M."/>
            <person name="Malik S.-B."/>
            <person name="Pightling A."/>
            <person name="Rachubinski R."/>
            <person name="Salas D."/>
            <person name="Schlacht A."/>
            <person name="Suga H."/>
            <person name="Archibald J."/>
            <person name="Ball S.G."/>
            <person name="Clark G."/>
            <person name="Dacks J."/>
            <person name="Van Der Giezen M."/>
            <person name="Tsaousis A."/>
            <person name="Roger A."/>
        </authorList>
    </citation>
    <scope>NUCLEOTIDE SEQUENCE [LARGE SCALE GENOMIC DNA]</scope>
    <source>
        <strain evidence="10">ATCC 50177 / NandII</strain>
    </source>
</reference>
<keyword evidence="4" id="KW-0813">Transport</keyword>
<dbReference type="Proteomes" id="UP000078348">
    <property type="component" value="Unassembled WGS sequence"/>
</dbReference>
<dbReference type="PANTHER" id="PTHR10997">
    <property type="entry name" value="IMPORTIN-7, 8, 11"/>
    <property type="match status" value="1"/>
</dbReference>
<evidence type="ECO:0000259" key="8">
    <source>
        <dbReference type="PROSITE" id="PS50166"/>
    </source>
</evidence>